<evidence type="ECO:0000313" key="2">
    <source>
        <dbReference type="Proteomes" id="UP000325008"/>
    </source>
</evidence>
<accession>A0A5C3FVK1</accession>
<name>A0A5C3FVK1_PSEA2</name>
<sequence length="126" mass="14009">MVRRLQQLRLWSHCAPLQPASFVRNLQHHLWPLRYSTVDCVALPRPRGFPAALSPEWMPACWCQPLCTASPPGPFSFATAEPRLAMATPTDAMPTEDRLGHCLTVPLMMHRYGMEEGGRAAEASGV</sequence>
<keyword evidence="2" id="KW-1185">Reference proteome</keyword>
<proteinExistence type="predicted"/>
<gene>
    <name evidence="1" type="ORF">PSANT_05965</name>
</gene>
<protein>
    <submittedName>
        <fullName evidence="1">Uncharacterized protein</fullName>
    </submittedName>
</protein>
<dbReference type="Proteomes" id="UP000325008">
    <property type="component" value="Unassembled WGS sequence"/>
</dbReference>
<dbReference type="AlphaFoldDB" id="A0A5C3FVK1"/>
<dbReference type="EMBL" id="OOIQ01000018">
    <property type="protein sequence ID" value="SPO48276.1"/>
    <property type="molecule type" value="Genomic_DNA"/>
</dbReference>
<dbReference type="OrthoDB" id="10660492at2759"/>
<comment type="caution">
    <text evidence="1">The sequence shown here is derived from an EMBL/GenBank/DDBJ whole genome shotgun (WGS) entry which is preliminary data.</text>
</comment>
<evidence type="ECO:0000313" key="1">
    <source>
        <dbReference type="EMBL" id="SPO48276.1"/>
    </source>
</evidence>
<organism evidence="1 2">
    <name type="scientific">Pseudozyma antarctica</name>
    <name type="common">Yeast</name>
    <name type="synonym">Candida antarctica</name>
    <dbReference type="NCBI Taxonomy" id="84753"/>
    <lineage>
        <taxon>Eukaryota</taxon>
        <taxon>Fungi</taxon>
        <taxon>Dikarya</taxon>
        <taxon>Basidiomycota</taxon>
        <taxon>Ustilaginomycotina</taxon>
        <taxon>Ustilaginomycetes</taxon>
        <taxon>Ustilaginales</taxon>
        <taxon>Ustilaginaceae</taxon>
        <taxon>Moesziomyces</taxon>
    </lineage>
</organism>
<reference evidence="1" key="1">
    <citation type="submission" date="2018-03" db="EMBL/GenBank/DDBJ databases">
        <authorList>
            <person name="Guldener U."/>
        </authorList>
    </citation>
    <scope>NUCLEOTIDE SEQUENCE [LARGE SCALE GENOMIC DNA]</scope>
    <source>
        <strain evidence="1">ATCC34888</strain>
    </source>
</reference>